<proteinExistence type="predicted"/>
<name>A0A8J7F7N1_9CYAN</name>
<reference evidence="1" key="1">
    <citation type="submission" date="2020-10" db="EMBL/GenBank/DDBJ databases">
        <authorList>
            <person name="Castelo-Branco R."/>
            <person name="Eusebio N."/>
            <person name="Adriana R."/>
            <person name="Vieira A."/>
            <person name="Brugerolle De Fraissinette N."/>
            <person name="Rezende De Castro R."/>
            <person name="Schneider M.P."/>
            <person name="Vasconcelos V."/>
            <person name="Leao P.N."/>
        </authorList>
    </citation>
    <scope>NUCLEOTIDE SEQUENCE</scope>
    <source>
        <strain evidence="1">LEGE 06105</strain>
    </source>
</reference>
<evidence type="ECO:0000313" key="1">
    <source>
        <dbReference type="EMBL" id="MBE9217005.1"/>
    </source>
</evidence>
<keyword evidence="2" id="KW-1185">Reference proteome</keyword>
<dbReference type="AlphaFoldDB" id="A0A8J7F7N1"/>
<protein>
    <submittedName>
        <fullName evidence="1">Lasso RiPP family leader peptide-containing protein</fullName>
    </submittedName>
</protein>
<sequence length="121" mass="14100">MQQLLQIYLVDETALLRDVTEFVKELSKEELLISYDSKELEDESLLKQTFILSKKKRDLATTEEVNKYHQLEEEKTKNIDNLLSYEAPLLRKHGKVNDVTQGSLIPGFRIDSRFAGLRDRS</sequence>
<dbReference type="EMBL" id="JADEWL010000236">
    <property type="protein sequence ID" value="MBE9217005.1"/>
    <property type="molecule type" value="Genomic_DNA"/>
</dbReference>
<dbReference type="Proteomes" id="UP000620559">
    <property type="component" value="Unassembled WGS sequence"/>
</dbReference>
<organism evidence="1 2">
    <name type="scientific">Plectonema cf. radiosum LEGE 06105</name>
    <dbReference type="NCBI Taxonomy" id="945769"/>
    <lineage>
        <taxon>Bacteria</taxon>
        <taxon>Bacillati</taxon>
        <taxon>Cyanobacteriota</taxon>
        <taxon>Cyanophyceae</taxon>
        <taxon>Oscillatoriophycideae</taxon>
        <taxon>Oscillatoriales</taxon>
        <taxon>Microcoleaceae</taxon>
        <taxon>Plectonema</taxon>
    </lineage>
</organism>
<gene>
    <name evidence="1" type="ORF">IQ247_30870</name>
</gene>
<accession>A0A8J7F7N1</accession>
<evidence type="ECO:0000313" key="2">
    <source>
        <dbReference type="Proteomes" id="UP000620559"/>
    </source>
</evidence>
<dbReference type="NCBIfam" id="NF033521">
    <property type="entry name" value="lasso_leader_L3"/>
    <property type="match status" value="1"/>
</dbReference>
<comment type="caution">
    <text evidence="1">The sequence shown here is derived from an EMBL/GenBank/DDBJ whole genome shotgun (WGS) entry which is preliminary data.</text>
</comment>